<proteinExistence type="predicted"/>
<dbReference type="AlphaFoldDB" id="A0AAD2FYE0"/>
<dbReference type="Proteomes" id="UP001295423">
    <property type="component" value="Unassembled WGS sequence"/>
</dbReference>
<accession>A0AAD2FYE0</accession>
<keyword evidence="3" id="KW-1185">Reference proteome</keyword>
<evidence type="ECO:0000256" key="1">
    <source>
        <dbReference type="SAM" id="MobiDB-lite"/>
    </source>
</evidence>
<feature type="region of interest" description="Disordered" evidence="1">
    <location>
        <begin position="11"/>
        <end position="38"/>
    </location>
</feature>
<comment type="caution">
    <text evidence="2">The sequence shown here is derived from an EMBL/GenBank/DDBJ whole genome shotgun (WGS) entry which is preliminary data.</text>
</comment>
<organism evidence="2 3">
    <name type="scientific">Cylindrotheca closterium</name>
    <dbReference type="NCBI Taxonomy" id="2856"/>
    <lineage>
        <taxon>Eukaryota</taxon>
        <taxon>Sar</taxon>
        <taxon>Stramenopiles</taxon>
        <taxon>Ochrophyta</taxon>
        <taxon>Bacillariophyta</taxon>
        <taxon>Bacillariophyceae</taxon>
        <taxon>Bacillariophycidae</taxon>
        <taxon>Bacillariales</taxon>
        <taxon>Bacillariaceae</taxon>
        <taxon>Cylindrotheca</taxon>
    </lineage>
</organism>
<protein>
    <submittedName>
        <fullName evidence="2">Uncharacterized protein</fullName>
    </submittedName>
</protein>
<name>A0AAD2FYE0_9STRA</name>
<reference evidence="2" key="1">
    <citation type="submission" date="2023-08" db="EMBL/GenBank/DDBJ databases">
        <authorList>
            <person name="Audoor S."/>
            <person name="Bilcke G."/>
        </authorList>
    </citation>
    <scope>NUCLEOTIDE SEQUENCE</scope>
</reference>
<sequence length="270" mass="30723">MTLKDLKLKFQKKQSSSTSSSVGELIKETASDEVEETEVTLTEEDEAFYGYNTFDDVPSTPTVTPKDSVDKYGYNTPTTSTFEDSDNKYGYNTYEEGVPPPPCTPNTPKMSRRSSLKGSSPTPRQFRRHSLTFSSNVVVATIIPTPELAKKKSLWFEDKDYEKMHKKIHLIAERAQEGEGHKYCTRGLENIIRGGSQIRKYAAWDAVLDEQEYQIQSGAEFYDEDALSRSYRVVCEESRAQAAMRALQDQKEAAEYLSEKPRRSRRSSIM</sequence>
<feature type="region of interest" description="Disordered" evidence="1">
    <location>
        <begin position="51"/>
        <end position="126"/>
    </location>
</feature>
<dbReference type="EMBL" id="CAKOGP040001925">
    <property type="protein sequence ID" value="CAJ1956731.1"/>
    <property type="molecule type" value="Genomic_DNA"/>
</dbReference>
<evidence type="ECO:0000313" key="3">
    <source>
        <dbReference type="Proteomes" id="UP001295423"/>
    </source>
</evidence>
<gene>
    <name evidence="2" type="ORF">CYCCA115_LOCUS16369</name>
</gene>
<evidence type="ECO:0000313" key="2">
    <source>
        <dbReference type="EMBL" id="CAJ1956731.1"/>
    </source>
</evidence>